<dbReference type="InterPro" id="IPR050245">
    <property type="entry name" value="PrsA_foldase"/>
</dbReference>
<evidence type="ECO:0000256" key="2">
    <source>
        <dbReference type="SAM" id="SignalP"/>
    </source>
</evidence>
<feature type="signal peptide" evidence="2">
    <location>
        <begin position="1"/>
        <end position="20"/>
    </location>
</feature>
<evidence type="ECO:0000259" key="3">
    <source>
        <dbReference type="PROSITE" id="PS50198"/>
    </source>
</evidence>
<dbReference type="Pfam" id="PF00639">
    <property type="entry name" value="Rotamase"/>
    <property type="match status" value="1"/>
</dbReference>
<feature type="chain" id="PRO_5040898153" evidence="2">
    <location>
        <begin position="21"/>
        <end position="651"/>
    </location>
</feature>
<dbReference type="RefSeq" id="WP_219052004.1">
    <property type="nucleotide sequence ID" value="NZ_JAHWDP010000002.1"/>
</dbReference>
<feature type="domain" description="PpiC" evidence="3">
    <location>
        <begin position="121"/>
        <end position="223"/>
    </location>
</feature>
<dbReference type="GO" id="GO:0003755">
    <property type="term" value="F:peptidyl-prolyl cis-trans isomerase activity"/>
    <property type="evidence" value="ECO:0007669"/>
    <property type="project" value="UniProtKB-KW"/>
</dbReference>
<feature type="domain" description="PpiC" evidence="3">
    <location>
        <begin position="228"/>
        <end position="329"/>
    </location>
</feature>
<dbReference type="Pfam" id="PF13616">
    <property type="entry name" value="Rotamase_3"/>
    <property type="match status" value="1"/>
</dbReference>
<dbReference type="PANTHER" id="PTHR47245:SF2">
    <property type="entry name" value="PEPTIDYL-PROLYL CIS-TRANS ISOMERASE HP_0175-RELATED"/>
    <property type="match status" value="1"/>
</dbReference>
<evidence type="ECO:0000313" key="4">
    <source>
        <dbReference type="EMBL" id="MBW2937584.1"/>
    </source>
</evidence>
<accession>A0A9X1FN61</accession>
<dbReference type="AlphaFoldDB" id="A0A9X1FN61"/>
<sequence>MKRNLILSVIIILFSLSSYAQKDKEALMTINNEPIYAKEFKRVYKKNLELVQEESQKSVDGYLDLFIDYKMKVAEAYAQNLHKNKEYVKDFGKYEEQLSRNYIFDTNITEEIIKEAYNRSLEEVEASHILIKTSWDSFPQDTLVAYNKIEQIRKRALAGEDFNELAKKTSEEPGSDEREGRLGYFSAFDMVYPFESEAYNTPVGGVSNIIRTQFGYHIIKVTDRRKKAAPIVTSHIMVSTMKDTSAANAKDRINEIYGLLQQGESFEDLAKQYSDDKATGLNGGKMRPFSKGQLKAPPFEEAAYSLKNPGDISKPVQTRFGWHIIRLEEKLVIPSYEDQVNELEKTIKGSDRLKSITSAVNNKIKKKYGFESYDYLPFFETFVTDSILKKKWKYTPLPKKDDRPIFKIGEKVYRFNDFAAYLSERQPKLKTFKYKGALIEAVYDEFETNELKDYFKQNLEMENEEYAGIIQEYRDGLLIFEVMAKNVWNKAKNDTLGQKAFYEKNLDKYKSQSQLNGAIFTSSQEEVINQVADLLNQGVSPIEIKEQINTGGKTNVLVTLGYFDINSTELPKNFELKEGVSEIYRGDTTFTIVKTNFIAPPRVKGFNEVKGRVMSDFQNELEKEWIKSLKEKYTVKVNEKALKKLKKELGS</sequence>
<protein>
    <submittedName>
        <fullName evidence="4">Peptidylprolyl isomerase</fullName>
        <ecNumber evidence="4">5.2.1.8</ecNumber>
    </submittedName>
</protein>
<reference evidence="4" key="1">
    <citation type="submission" date="2021-07" db="EMBL/GenBank/DDBJ databases">
        <title>Aureisphaera sp. CAU 1614 isolated from sea sediment.</title>
        <authorList>
            <person name="Kim W."/>
        </authorList>
    </citation>
    <scope>NUCLEOTIDE SEQUENCE</scope>
    <source>
        <strain evidence="4">CAU 1614</strain>
    </source>
</reference>
<evidence type="ECO:0000313" key="5">
    <source>
        <dbReference type="Proteomes" id="UP001138686"/>
    </source>
</evidence>
<dbReference type="EC" id="5.2.1.8" evidence="4"/>
<comment type="caution">
    <text evidence="4">The sequence shown here is derived from an EMBL/GenBank/DDBJ whole genome shotgun (WGS) entry which is preliminary data.</text>
</comment>
<dbReference type="PANTHER" id="PTHR47245">
    <property type="entry name" value="PEPTIDYLPROLYL ISOMERASE"/>
    <property type="match status" value="1"/>
</dbReference>
<dbReference type="EMBL" id="JAHWDP010000002">
    <property type="protein sequence ID" value="MBW2937584.1"/>
    <property type="molecule type" value="Genomic_DNA"/>
</dbReference>
<proteinExistence type="predicted"/>
<gene>
    <name evidence="4" type="ORF">KXJ69_05670</name>
</gene>
<keyword evidence="1" id="KW-0697">Rotamase</keyword>
<keyword evidence="5" id="KW-1185">Reference proteome</keyword>
<keyword evidence="1 4" id="KW-0413">Isomerase</keyword>
<dbReference type="InterPro" id="IPR000297">
    <property type="entry name" value="PPIase_PpiC"/>
</dbReference>
<name>A0A9X1FN61_9FLAO</name>
<dbReference type="PROSITE" id="PS50198">
    <property type="entry name" value="PPIC_PPIASE_2"/>
    <property type="match status" value="2"/>
</dbReference>
<evidence type="ECO:0000256" key="1">
    <source>
        <dbReference type="PROSITE-ProRule" id="PRU00278"/>
    </source>
</evidence>
<dbReference type="Proteomes" id="UP001138686">
    <property type="component" value="Unassembled WGS sequence"/>
</dbReference>
<organism evidence="4 5">
    <name type="scientific">Halomarinibacterium sedimenti</name>
    <dbReference type="NCBI Taxonomy" id="2857106"/>
    <lineage>
        <taxon>Bacteria</taxon>
        <taxon>Pseudomonadati</taxon>
        <taxon>Bacteroidota</taxon>
        <taxon>Flavobacteriia</taxon>
        <taxon>Flavobacteriales</taxon>
        <taxon>Flavobacteriaceae</taxon>
        <taxon>Halomarinibacterium</taxon>
    </lineage>
</organism>
<keyword evidence="2" id="KW-0732">Signal</keyword>